<feature type="chain" id="PRO_5012080882" evidence="1">
    <location>
        <begin position="21"/>
        <end position="109"/>
    </location>
</feature>
<keyword evidence="1" id="KW-0732">Signal</keyword>
<dbReference type="AlphaFoldDB" id="A0A210QXX4"/>
<dbReference type="Proteomes" id="UP000242188">
    <property type="component" value="Unassembled WGS sequence"/>
</dbReference>
<comment type="caution">
    <text evidence="2">The sequence shown here is derived from an EMBL/GenBank/DDBJ whole genome shotgun (WGS) entry which is preliminary data.</text>
</comment>
<dbReference type="EMBL" id="NEDP02001311">
    <property type="protein sequence ID" value="OWF53607.1"/>
    <property type="molecule type" value="Genomic_DNA"/>
</dbReference>
<proteinExistence type="predicted"/>
<accession>A0A210QXX4</accession>
<protein>
    <submittedName>
        <fullName evidence="2">Uncharacterized protein</fullName>
    </submittedName>
</protein>
<organism evidence="2 3">
    <name type="scientific">Mizuhopecten yessoensis</name>
    <name type="common">Japanese scallop</name>
    <name type="synonym">Patinopecten yessoensis</name>
    <dbReference type="NCBI Taxonomy" id="6573"/>
    <lineage>
        <taxon>Eukaryota</taxon>
        <taxon>Metazoa</taxon>
        <taxon>Spiralia</taxon>
        <taxon>Lophotrochozoa</taxon>
        <taxon>Mollusca</taxon>
        <taxon>Bivalvia</taxon>
        <taxon>Autobranchia</taxon>
        <taxon>Pteriomorphia</taxon>
        <taxon>Pectinida</taxon>
        <taxon>Pectinoidea</taxon>
        <taxon>Pectinidae</taxon>
        <taxon>Mizuhopecten</taxon>
    </lineage>
</organism>
<dbReference type="OrthoDB" id="6065596at2759"/>
<reference evidence="2 3" key="1">
    <citation type="journal article" date="2017" name="Nat. Ecol. Evol.">
        <title>Scallop genome provides insights into evolution of bilaterian karyotype and development.</title>
        <authorList>
            <person name="Wang S."/>
            <person name="Zhang J."/>
            <person name="Jiao W."/>
            <person name="Li J."/>
            <person name="Xun X."/>
            <person name="Sun Y."/>
            <person name="Guo X."/>
            <person name="Huan P."/>
            <person name="Dong B."/>
            <person name="Zhang L."/>
            <person name="Hu X."/>
            <person name="Sun X."/>
            <person name="Wang J."/>
            <person name="Zhao C."/>
            <person name="Wang Y."/>
            <person name="Wang D."/>
            <person name="Huang X."/>
            <person name="Wang R."/>
            <person name="Lv J."/>
            <person name="Li Y."/>
            <person name="Zhang Z."/>
            <person name="Liu B."/>
            <person name="Lu W."/>
            <person name="Hui Y."/>
            <person name="Liang J."/>
            <person name="Zhou Z."/>
            <person name="Hou R."/>
            <person name="Li X."/>
            <person name="Liu Y."/>
            <person name="Li H."/>
            <person name="Ning X."/>
            <person name="Lin Y."/>
            <person name="Zhao L."/>
            <person name="Xing Q."/>
            <person name="Dou J."/>
            <person name="Li Y."/>
            <person name="Mao J."/>
            <person name="Guo H."/>
            <person name="Dou H."/>
            <person name="Li T."/>
            <person name="Mu C."/>
            <person name="Jiang W."/>
            <person name="Fu Q."/>
            <person name="Fu X."/>
            <person name="Miao Y."/>
            <person name="Liu J."/>
            <person name="Yu Q."/>
            <person name="Li R."/>
            <person name="Liao H."/>
            <person name="Li X."/>
            <person name="Kong Y."/>
            <person name="Jiang Z."/>
            <person name="Chourrout D."/>
            <person name="Li R."/>
            <person name="Bao Z."/>
        </authorList>
    </citation>
    <scope>NUCLEOTIDE SEQUENCE [LARGE SCALE GENOMIC DNA]</scope>
    <source>
        <strain evidence="2 3">PY_sf001</strain>
    </source>
</reference>
<evidence type="ECO:0000256" key="1">
    <source>
        <dbReference type="SAM" id="SignalP"/>
    </source>
</evidence>
<keyword evidence="3" id="KW-1185">Reference proteome</keyword>
<evidence type="ECO:0000313" key="3">
    <source>
        <dbReference type="Proteomes" id="UP000242188"/>
    </source>
</evidence>
<name>A0A210QXX4_MIZYE</name>
<sequence>MARAIVLLLLQIIYLASVSSTQRRSIPDTTYLRLVEALCSDDDGLIRKSCLQNVSKGTFIDDIFSRIFDQGYGGKNNKGGRHQDADIGRAETLSVKRGRERTSGFYSNW</sequence>
<gene>
    <name evidence="2" type="ORF">KP79_PYT23199</name>
</gene>
<evidence type="ECO:0000313" key="2">
    <source>
        <dbReference type="EMBL" id="OWF53607.1"/>
    </source>
</evidence>
<feature type="signal peptide" evidence="1">
    <location>
        <begin position="1"/>
        <end position="20"/>
    </location>
</feature>